<feature type="transmembrane region" description="Helical" evidence="9">
    <location>
        <begin position="66"/>
        <end position="89"/>
    </location>
</feature>
<evidence type="ECO:0000313" key="11">
    <source>
        <dbReference type="Proteomes" id="UP000799421"/>
    </source>
</evidence>
<name>A0A6A7C5A4_9PEZI</name>
<dbReference type="Gene3D" id="1.10.4160.10">
    <property type="entry name" value="Hydantoin permease"/>
    <property type="match status" value="1"/>
</dbReference>
<dbReference type="GO" id="GO:0015851">
    <property type="term" value="P:nucleobase transport"/>
    <property type="evidence" value="ECO:0007669"/>
    <property type="project" value="UniProtKB-ARBA"/>
</dbReference>
<evidence type="ECO:0000313" key="10">
    <source>
        <dbReference type="EMBL" id="KAF2862620.1"/>
    </source>
</evidence>
<gene>
    <name evidence="10" type="ORF">K470DRAFT_298589</name>
</gene>
<evidence type="ECO:0000256" key="4">
    <source>
        <dbReference type="ARBA" id="ARBA00022553"/>
    </source>
</evidence>
<accession>A0A6A7C5A4</accession>
<dbReference type="OrthoDB" id="2116389at2759"/>
<feature type="transmembrane region" description="Helical" evidence="9">
    <location>
        <begin position="279"/>
        <end position="304"/>
    </location>
</feature>
<keyword evidence="4" id="KW-0597">Phosphoprotein</keyword>
<keyword evidence="5 9" id="KW-0812">Transmembrane</keyword>
<dbReference type="PIRSF" id="PIRSF002744">
    <property type="entry name" value="Pur-cyt_permease"/>
    <property type="match status" value="1"/>
</dbReference>
<dbReference type="GO" id="GO:0000329">
    <property type="term" value="C:fungal-type vacuole membrane"/>
    <property type="evidence" value="ECO:0007669"/>
    <property type="project" value="TreeGrafter"/>
</dbReference>
<evidence type="ECO:0000256" key="8">
    <source>
        <dbReference type="PIRNR" id="PIRNR002744"/>
    </source>
</evidence>
<keyword evidence="11" id="KW-1185">Reference proteome</keyword>
<feature type="transmembrane region" description="Helical" evidence="9">
    <location>
        <begin position="324"/>
        <end position="350"/>
    </location>
</feature>
<comment type="similarity">
    <text evidence="2 8">Belongs to the purine-cytosine permease (2.A.39) family.</text>
</comment>
<dbReference type="Proteomes" id="UP000799421">
    <property type="component" value="Unassembled WGS sequence"/>
</dbReference>
<protein>
    <submittedName>
        <fullName evidence="10">Purine-cytosine permease</fullName>
    </submittedName>
</protein>
<dbReference type="InterPro" id="IPR026030">
    <property type="entry name" value="Pur-cyt_permease_Fcy2/21/22"/>
</dbReference>
<dbReference type="GO" id="GO:0005886">
    <property type="term" value="C:plasma membrane"/>
    <property type="evidence" value="ECO:0007669"/>
    <property type="project" value="TreeGrafter"/>
</dbReference>
<evidence type="ECO:0000256" key="6">
    <source>
        <dbReference type="ARBA" id="ARBA00022989"/>
    </source>
</evidence>
<feature type="transmembrane region" description="Helical" evidence="9">
    <location>
        <begin position="447"/>
        <end position="470"/>
    </location>
</feature>
<dbReference type="GO" id="GO:0022857">
    <property type="term" value="F:transmembrane transporter activity"/>
    <property type="evidence" value="ECO:0007669"/>
    <property type="project" value="InterPro"/>
</dbReference>
<dbReference type="PANTHER" id="PTHR31806">
    <property type="entry name" value="PURINE-CYTOSINE PERMEASE FCY2-RELATED"/>
    <property type="match status" value="1"/>
</dbReference>
<dbReference type="EMBL" id="MU005965">
    <property type="protein sequence ID" value="KAF2862620.1"/>
    <property type="molecule type" value="Genomic_DNA"/>
</dbReference>
<dbReference type="Pfam" id="PF02133">
    <property type="entry name" value="Transp_cyt_pur"/>
    <property type="match status" value="1"/>
</dbReference>
<keyword evidence="7 8" id="KW-0472">Membrane</keyword>
<dbReference type="CDD" id="cd11484">
    <property type="entry name" value="SLC-NCS1sbd_CobB-like"/>
    <property type="match status" value="1"/>
</dbReference>
<keyword evidence="3 8" id="KW-0813">Transport</keyword>
<sequence length="507" mass="55394">MSNDVEKNIFLSAPEVDGVGAVRGEAFNHGTGIWARCMRVAGKFGVEQRGIERVPEDERPDRGTKALLNVFTMWFSANLVIPSFALGLLAKSIFKLGVVDAMLTVLFFNLIGTIPVCTFSTFGPAFGLRQMVLSRFYFGWWGVRLVAFFNVIACIGWSAVNSIIAAQLLHAVDNRIPGWVGIVIGAVCTLIITLFGYEVVHIYQFWSWAPALFIFIVILGVFAHTGDFQNLPMGTGEAEVGSVLSYGSVIFGFAIGWSSFAADYTVYQPATQSKKKVYFWTWLGVVPAMCFTQMLGIAVMSATAANGGDNRYQKGYDASGSGGIIDAIIVYHLGGFGKFCLVILALTVIATNCPNIYSVSLTVQVLTRRAQRVPRFLWTFVATICYVAIGIPAYLRFESVLHNFMIFIGYWLAIYGTIVLTDHVVFKRGVKGYRPEMYDTPKALPSGIAAVTAFCVGIVGMVAGISGTWWTGWIARAAGGDIGWETAAGFALVTYLIARPLELKWGR</sequence>
<evidence type="ECO:0000256" key="3">
    <source>
        <dbReference type="ARBA" id="ARBA00022448"/>
    </source>
</evidence>
<feature type="transmembrane region" description="Helical" evidence="9">
    <location>
        <begin position="101"/>
        <end position="126"/>
    </location>
</feature>
<evidence type="ECO:0000256" key="5">
    <source>
        <dbReference type="ARBA" id="ARBA00022692"/>
    </source>
</evidence>
<comment type="subcellular location">
    <subcellularLocation>
        <location evidence="1">Membrane</location>
        <topology evidence="1">Multi-pass membrane protein</topology>
    </subcellularLocation>
</comment>
<keyword evidence="6 9" id="KW-1133">Transmembrane helix</keyword>
<feature type="transmembrane region" description="Helical" evidence="9">
    <location>
        <begin position="482"/>
        <end position="498"/>
    </location>
</feature>
<evidence type="ECO:0000256" key="1">
    <source>
        <dbReference type="ARBA" id="ARBA00004141"/>
    </source>
</evidence>
<feature type="transmembrane region" description="Helical" evidence="9">
    <location>
        <begin position="376"/>
        <end position="395"/>
    </location>
</feature>
<feature type="transmembrane region" description="Helical" evidence="9">
    <location>
        <begin position="401"/>
        <end position="426"/>
    </location>
</feature>
<evidence type="ECO:0000256" key="9">
    <source>
        <dbReference type="SAM" id="Phobius"/>
    </source>
</evidence>
<evidence type="ECO:0000256" key="7">
    <source>
        <dbReference type="ARBA" id="ARBA00023136"/>
    </source>
</evidence>
<organism evidence="10 11">
    <name type="scientific">Piedraia hortae CBS 480.64</name>
    <dbReference type="NCBI Taxonomy" id="1314780"/>
    <lineage>
        <taxon>Eukaryota</taxon>
        <taxon>Fungi</taxon>
        <taxon>Dikarya</taxon>
        <taxon>Ascomycota</taxon>
        <taxon>Pezizomycotina</taxon>
        <taxon>Dothideomycetes</taxon>
        <taxon>Dothideomycetidae</taxon>
        <taxon>Capnodiales</taxon>
        <taxon>Piedraiaceae</taxon>
        <taxon>Piedraia</taxon>
    </lineage>
</organism>
<reference evidence="10" key="1">
    <citation type="journal article" date="2020" name="Stud. Mycol.">
        <title>101 Dothideomycetes genomes: a test case for predicting lifestyles and emergence of pathogens.</title>
        <authorList>
            <person name="Haridas S."/>
            <person name="Albert R."/>
            <person name="Binder M."/>
            <person name="Bloem J."/>
            <person name="Labutti K."/>
            <person name="Salamov A."/>
            <person name="Andreopoulos B."/>
            <person name="Baker S."/>
            <person name="Barry K."/>
            <person name="Bills G."/>
            <person name="Bluhm B."/>
            <person name="Cannon C."/>
            <person name="Castanera R."/>
            <person name="Culley D."/>
            <person name="Daum C."/>
            <person name="Ezra D."/>
            <person name="Gonzalez J."/>
            <person name="Henrissat B."/>
            <person name="Kuo A."/>
            <person name="Liang C."/>
            <person name="Lipzen A."/>
            <person name="Lutzoni F."/>
            <person name="Magnuson J."/>
            <person name="Mondo S."/>
            <person name="Nolan M."/>
            <person name="Ohm R."/>
            <person name="Pangilinan J."/>
            <person name="Park H.-J."/>
            <person name="Ramirez L."/>
            <person name="Alfaro M."/>
            <person name="Sun H."/>
            <person name="Tritt A."/>
            <person name="Yoshinaga Y."/>
            <person name="Zwiers L.-H."/>
            <person name="Turgeon B."/>
            <person name="Goodwin S."/>
            <person name="Spatafora J."/>
            <person name="Crous P."/>
            <person name="Grigoriev I."/>
        </authorList>
    </citation>
    <scope>NUCLEOTIDE SEQUENCE</scope>
    <source>
        <strain evidence="10">CBS 480.64</strain>
    </source>
</reference>
<dbReference type="FunFam" id="1.10.4160.10:FF:000002">
    <property type="entry name" value="Purine-cytosine permease fcyB"/>
    <property type="match status" value="1"/>
</dbReference>
<evidence type="ECO:0000256" key="2">
    <source>
        <dbReference type="ARBA" id="ARBA00008974"/>
    </source>
</evidence>
<dbReference type="AlphaFoldDB" id="A0A6A7C5A4"/>
<dbReference type="PANTHER" id="PTHR31806:SF1">
    <property type="entry name" value="PURINE-CYTOSINE PERMEASE FCY2-RELATED"/>
    <property type="match status" value="1"/>
</dbReference>
<feature type="transmembrane region" description="Helical" evidence="9">
    <location>
        <begin position="205"/>
        <end position="223"/>
    </location>
</feature>
<feature type="transmembrane region" description="Helical" evidence="9">
    <location>
        <begin position="138"/>
        <end position="159"/>
    </location>
</feature>
<dbReference type="InterPro" id="IPR001248">
    <property type="entry name" value="Pur-cyt_permease"/>
</dbReference>
<proteinExistence type="inferred from homology"/>
<feature type="transmembrane region" description="Helical" evidence="9">
    <location>
        <begin position="243"/>
        <end position="267"/>
    </location>
</feature>
<feature type="transmembrane region" description="Helical" evidence="9">
    <location>
        <begin position="179"/>
        <end position="200"/>
    </location>
</feature>